<name>A0A0V0R649_PSEPJ</name>
<keyword evidence="2" id="KW-1185">Reference proteome</keyword>
<comment type="caution">
    <text evidence="1">The sequence shown here is derived from an EMBL/GenBank/DDBJ whole genome shotgun (WGS) entry which is preliminary data.</text>
</comment>
<protein>
    <submittedName>
        <fullName evidence="1">Uncharacterized protein</fullName>
    </submittedName>
</protein>
<dbReference type="AlphaFoldDB" id="A0A0V0R649"/>
<dbReference type="InParanoid" id="A0A0V0R649"/>
<proteinExistence type="predicted"/>
<organism evidence="1 2">
    <name type="scientific">Pseudocohnilembus persalinus</name>
    <name type="common">Ciliate</name>
    <dbReference type="NCBI Taxonomy" id="266149"/>
    <lineage>
        <taxon>Eukaryota</taxon>
        <taxon>Sar</taxon>
        <taxon>Alveolata</taxon>
        <taxon>Ciliophora</taxon>
        <taxon>Intramacronucleata</taxon>
        <taxon>Oligohymenophorea</taxon>
        <taxon>Scuticociliatia</taxon>
        <taxon>Philasterida</taxon>
        <taxon>Pseudocohnilembidae</taxon>
        <taxon>Pseudocohnilembus</taxon>
    </lineage>
</organism>
<accession>A0A0V0R649</accession>
<reference evidence="1 2" key="1">
    <citation type="journal article" date="2015" name="Sci. Rep.">
        <title>Genome of the facultative scuticociliatosis pathogen Pseudocohnilembus persalinus provides insight into its virulence through horizontal gene transfer.</title>
        <authorList>
            <person name="Xiong J."/>
            <person name="Wang G."/>
            <person name="Cheng J."/>
            <person name="Tian M."/>
            <person name="Pan X."/>
            <person name="Warren A."/>
            <person name="Jiang C."/>
            <person name="Yuan D."/>
            <person name="Miao W."/>
        </authorList>
    </citation>
    <scope>NUCLEOTIDE SEQUENCE [LARGE SCALE GENOMIC DNA]</scope>
    <source>
        <strain evidence="1">36N120E</strain>
    </source>
</reference>
<dbReference type="Proteomes" id="UP000054937">
    <property type="component" value="Unassembled WGS sequence"/>
</dbReference>
<evidence type="ECO:0000313" key="1">
    <source>
        <dbReference type="EMBL" id="KRX09948.1"/>
    </source>
</evidence>
<dbReference type="Gene3D" id="3.40.630.30">
    <property type="match status" value="1"/>
</dbReference>
<sequence>MDTSNGYPQILLKNGFILRPITDDIAERCAEVGALSFSQTNPFALALGKTFEEEKARILKNIKINQKDPFTHCIMDGNEIVSVNFSCKFSESYLAGAVSESFDPSQYSEKQLVPVKIFRDLYMPYKEFLSDGDYVFQIYAYNPEYKKKNPSVVIYSQVFHYISLHYKGIRDLTFTTNEKMQNLVMKLARGYNLNVLDHNKVIYQGKKIYEGIENGCLKLNIFGVNPEPLEEYKYLAELIPQYCEKLGLNPNYNIPENSVQMHLDTLKAIEQQKSRRLKIQKMTVPKPSL</sequence>
<evidence type="ECO:0000313" key="2">
    <source>
        <dbReference type="Proteomes" id="UP000054937"/>
    </source>
</evidence>
<dbReference type="EMBL" id="LDAU01000042">
    <property type="protein sequence ID" value="KRX09948.1"/>
    <property type="molecule type" value="Genomic_DNA"/>
</dbReference>
<gene>
    <name evidence="1" type="ORF">PPERSA_05340</name>
</gene>